<keyword evidence="2" id="KW-0472">Membrane</keyword>
<keyword evidence="2" id="KW-0812">Transmembrane</keyword>
<dbReference type="Proteomes" id="UP000316304">
    <property type="component" value="Unassembled WGS sequence"/>
</dbReference>
<sequence length="939" mass="100687">MSESIWNDPRITAYALDELPPHDREAFELELRNNPELVAAVEEARGVTEKLDALFAAETIPPLDATRRQAIIAGETQASMGVEATQTDWVTLRPKRAWYQLNAVEWGVTAAIVLILCAIAIPANLSRQVALNETAREKENEALVKEKSAEMAQTGNELLEADDAMSPAASPMMAMDADRDAKQDASPRSPSGLRSSVTAPQASERGEVAARKRHRASLDNSMDQLSVSSAPVSSPHDPASGQDSGGVGGAGQESAASVMSDSVEPSAPQAKGARQAKGAPPSPAAMALDAGPAPETQREAGQPLSFSANSSMSRKAMLQNRSAQDESANEITEAEKSEVHSLGAVSPMSIDNEAAAGDAGSPTPPHELALGKNKSKDRSKPTAERILAEPSEAVPATAPPAMEGFAMDLPARGARVLQHHDGLGTKVTPTRSHDSKNLGRPPASNTLDEEVTRPEGAGPGTPGDQFDFIEDNPFRRVSEHPLSTFSVDVDTASYSKVRDFLVRANQLPRPDAVRIEEMVNYFDYHYAPPAADDEHPFAARAVVTECPWNSEHRLARIALKGKVIERSERAPCNLVFLLDTSGSMNQANKLPLVQTGMKMLLKQLNENDRVAIVVYAGSAGLVLDSTIVKNGKKIRKALTQLSAGGSTDGGSGIALAYQVARDHFIKDGVNRVILCTDGDFNVGTTGTDALVRMVEKEARGNVFLSVLGFGMGNHNDSMLEQISGRGNGNYAFIDTESEARKVLVEQANSTLVTIAKDVKLQIEFNPTLVDSYRLIGYENRVLAKEDFNDDQKDAGEIGAGHSVTALYEIVPAGSAADAAKPKVDELKYQAKPAPTDAAESDEMMTLKLRYKQPDGDTSTLVEFPVSDDGSDFAEADQDTRFAAAVAGFGMQLRRSEYKGNWTLSDVIRVAEQSKGEDAFELRAEFIELAQNASDLMGQE</sequence>
<feature type="domain" description="VWFA" evidence="3">
    <location>
        <begin position="573"/>
        <end position="751"/>
    </location>
</feature>
<comment type="caution">
    <text evidence="4">The sequence shown here is derived from an EMBL/GenBank/DDBJ whole genome shotgun (WGS) entry which is preliminary data.</text>
</comment>
<dbReference type="SMART" id="SM00327">
    <property type="entry name" value="VWA"/>
    <property type="match status" value="1"/>
</dbReference>
<feature type="compositionally biased region" description="Basic and acidic residues" evidence="1">
    <location>
        <begin position="374"/>
        <end position="387"/>
    </location>
</feature>
<feature type="compositionally biased region" description="Polar residues" evidence="1">
    <location>
        <begin position="304"/>
        <end position="330"/>
    </location>
</feature>
<dbReference type="PANTHER" id="PTHR10579">
    <property type="entry name" value="CALCIUM-ACTIVATED CHLORIDE CHANNEL REGULATOR"/>
    <property type="match status" value="1"/>
</dbReference>
<dbReference type="InterPro" id="IPR002035">
    <property type="entry name" value="VWF_A"/>
</dbReference>
<evidence type="ECO:0000313" key="5">
    <source>
        <dbReference type="Proteomes" id="UP000316304"/>
    </source>
</evidence>
<feature type="compositionally biased region" description="Polar residues" evidence="1">
    <location>
        <begin position="186"/>
        <end position="201"/>
    </location>
</feature>
<dbReference type="Pfam" id="PF12034">
    <property type="entry name" value="YfbK_C"/>
    <property type="match status" value="1"/>
</dbReference>
<evidence type="ECO:0000256" key="1">
    <source>
        <dbReference type="SAM" id="MobiDB-lite"/>
    </source>
</evidence>
<feature type="compositionally biased region" description="Polar residues" evidence="1">
    <location>
        <begin position="218"/>
        <end position="232"/>
    </location>
</feature>
<dbReference type="Gene3D" id="3.40.50.410">
    <property type="entry name" value="von Willebrand factor, type A domain"/>
    <property type="match status" value="1"/>
</dbReference>
<dbReference type="InterPro" id="IPR036465">
    <property type="entry name" value="vWFA_dom_sf"/>
</dbReference>
<feature type="region of interest" description="Disordered" evidence="1">
    <location>
        <begin position="176"/>
        <end position="399"/>
    </location>
</feature>
<dbReference type="InterPro" id="IPR021908">
    <property type="entry name" value="YfbK_C"/>
</dbReference>
<feature type="transmembrane region" description="Helical" evidence="2">
    <location>
        <begin position="103"/>
        <end position="123"/>
    </location>
</feature>
<reference evidence="4 5" key="1">
    <citation type="submission" date="2019-02" db="EMBL/GenBank/DDBJ databases">
        <title>Deep-cultivation of Planctomycetes and their phenomic and genomic characterization uncovers novel biology.</title>
        <authorList>
            <person name="Wiegand S."/>
            <person name="Jogler M."/>
            <person name="Boedeker C."/>
            <person name="Pinto D."/>
            <person name="Vollmers J."/>
            <person name="Rivas-Marin E."/>
            <person name="Kohn T."/>
            <person name="Peeters S.H."/>
            <person name="Heuer A."/>
            <person name="Rast P."/>
            <person name="Oberbeckmann S."/>
            <person name="Bunk B."/>
            <person name="Jeske O."/>
            <person name="Meyerdierks A."/>
            <person name="Storesund J.E."/>
            <person name="Kallscheuer N."/>
            <person name="Luecker S."/>
            <person name="Lage O.M."/>
            <person name="Pohl T."/>
            <person name="Merkel B.J."/>
            <person name="Hornburger P."/>
            <person name="Mueller R.-W."/>
            <person name="Bruemmer F."/>
            <person name="Labrenz M."/>
            <person name="Spormann A.M."/>
            <person name="Op Den Camp H."/>
            <person name="Overmann J."/>
            <person name="Amann R."/>
            <person name="Jetten M.S.M."/>
            <person name="Mascher T."/>
            <person name="Medema M.H."/>
            <person name="Devos D.P."/>
            <person name="Kaster A.-K."/>
            <person name="Ovreas L."/>
            <person name="Rohde M."/>
            <person name="Galperin M.Y."/>
            <person name="Jogler C."/>
        </authorList>
    </citation>
    <scope>NUCLEOTIDE SEQUENCE [LARGE SCALE GENOMIC DNA]</scope>
    <source>
        <strain evidence="4 5">Pla52o</strain>
    </source>
</reference>
<evidence type="ECO:0000256" key="2">
    <source>
        <dbReference type="SAM" id="Phobius"/>
    </source>
</evidence>
<accession>A0A5C6BDJ8</accession>
<dbReference type="InterPro" id="IPR022156">
    <property type="entry name" value="Uncharacterised_YfbK_N"/>
</dbReference>
<keyword evidence="2" id="KW-1133">Transmembrane helix</keyword>
<organism evidence="4 5">
    <name type="scientific">Novipirellula galeiformis</name>
    <dbReference type="NCBI Taxonomy" id="2528004"/>
    <lineage>
        <taxon>Bacteria</taxon>
        <taxon>Pseudomonadati</taxon>
        <taxon>Planctomycetota</taxon>
        <taxon>Planctomycetia</taxon>
        <taxon>Pirellulales</taxon>
        <taxon>Pirellulaceae</taxon>
        <taxon>Novipirellula</taxon>
    </lineage>
</organism>
<dbReference type="Pfam" id="PF12450">
    <property type="entry name" value="vWF_A"/>
    <property type="match status" value="1"/>
</dbReference>
<dbReference type="PANTHER" id="PTHR10579:SF43">
    <property type="entry name" value="ZINC FINGER (C3HC4-TYPE RING FINGER) FAMILY PROTEIN"/>
    <property type="match status" value="1"/>
</dbReference>
<feature type="compositionally biased region" description="Basic and acidic residues" evidence="1">
    <location>
        <begin position="176"/>
        <end position="185"/>
    </location>
</feature>
<proteinExistence type="predicted"/>
<keyword evidence="5" id="KW-1185">Reference proteome</keyword>
<name>A0A5C6BDJ8_9BACT</name>
<dbReference type="RefSeq" id="WP_231612682.1">
    <property type="nucleotide sequence ID" value="NZ_SJPT01000022.1"/>
</dbReference>
<dbReference type="PROSITE" id="PS50234">
    <property type="entry name" value="VWFA"/>
    <property type="match status" value="1"/>
</dbReference>
<dbReference type="SUPFAM" id="SSF53300">
    <property type="entry name" value="vWA-like"/>
    <property type="match status" value="1"/>
</dbReference>
<gene>
    <name evidence="4" type="ORF">Pla52o_57860</name>
</gene>
<dbReference type="AlphaFoldDB" id="A0A5C6BDJ8"/>
<dbReference type="Pfam" id="PF00092">
    <property type="entry name" value="VWA"/>
    <property type="match status" value="1"/>
</dbReference>
<evidence type="ECO:0000259" key="3">
    <source>
        <dbReference type="PROSITE" id="PS50234"/>
    </source>
</evidence>
<protein>
    <submittedName>
        <fullName evidence="4">von Willebrand factor</fullName>
    </submittedName>
</protein>
<feature type="region of interest" description="Disordered" evidence="1">
    <location>
        <begin position="425"/>
        <end position="465"/>
    </location>
</feature>
<evidence type="ECO:0000313" key="4">
    <source>
        <dbReference type="EMBL" id="TWU10050.1"/>
    </source>
</evidence>
<dbReference type="CDD" id="cd01465">
    <property type="entry name" value="vWA_subgroup"/>
    <property type="match status" value="1"/>
</dbReference>
<dbReference type="EMBL" id="SJPT01000022">
    <property type="protein sequence ID" value="TWU10050.1"/>
    <property type="molecule type" value="Genomic_DNA"/>
</dbReference>
<dbReference type="InterPro" id="IPR051266">
    <property type="entry name" value="CLCR"/>
</dbReference>